<accession>A0A3B3ZCR5</accession>
<evidence type="ECO:0000259" key="5">
    <source>
        <dbReference type="PROSITE" id="PS51362"/>
    </source>
</evidence>
<feature type="chain" id="PRO_5017334822" description="TGF-beta family profile domain-containing protein" evidence="4">
    <location>
        <begin position="20"/>
        <end position="197"/>
    </location>
</feature>
<reference evidence="6" key="1">
    <citation type="submission" date="2025-08" db="UniProtKB">
        <authorList>
            <consortium name="Ensembl"/>
        </authorList>
    </citation>
    <scope>IDENTIFICATION</scope>
</reference>
<comment type="similarity">
    <text evidence="3">Belongs to the TGF-beta family.</text>
</comment>
<evidence type="ECO:0000256" key="3">
    <source>
        <dbReference type="RuleBase" id="RU000354"/>
    </source>
</evidence>
<proteinExistence type="inferred from homology"/>
<keyword evidence="7" id="KW-1185">Reference proteome</keyword>
<dbReference type="Gene3D" id="2.10.90.10">
    <property type="entry name" value="Cystine-knot cytokines"/>
    <property type="match status" value="1"/>
</dbReference>
<keyword evidence="3" id="KW-0339">Growth factor</keyword>
<organism evidence="6 7">
    <name type="scientific">Periophthalmus magnuspinnatus</name>
    <dbReference type="NCBI Taxonomy" id="409849"/>
    <lineage>
        <taxon>Eukaryota</taxon>
        <taxon>Metazoa</taxon>
        <taxon>Chordata</taxon>
        <taxon>Craniata</taxon>
        <taxon>Vertebrata</taxon>
        <taxon>Euteleostomi</taxon>
        <taxon>Actinopterygii</taxon>
        <taxon>Neopterygii</taxon>
        <taxon>Teleostei</taxon>
        <taxon>Neoteleostei</taxon>
        <taxon>Acanthomorphata</taxon>
        <taxon>Gobiaria</taxon>
        <taxon>Gobiiformes</taxon>
        <taxon>Gobioidei</taxon>
        <taxon>Gobiidae</taxon>
        <taxon>Oxudercinae</taxon>
        <taxon>Periophthalmus</taxon>
    </lineage>
</organism>
<dbReference type="Ensembl" id="ENSPMGT00000002499.1">
    <property type="protein sequence ID" value="ENSPMGP00000002357.1"/>
    <property type="gene ID" value="ENSPMGG00000000462.1"/>
</dbReference>
<dbReference type="SMART" id="SM00204">
    <property type="entry name" value="TGFB"/>
    <property type="match status" value="1"/>
</dbReference>
<feature type="domain" description="TGF-beta family profile" evidence="5">
    <location>
        <begin position="81"/>
        <end position="187"/>
    </location>
</feature>
<dbReference type="GO" id="GO:0005576">
    <property type="term" value="C:extracellular region"/>
    <property type="evidence" value="ECO:0007669"/>
    <property type="project" value="UniProtKB-SubCell"/>
</dbReference>
<evidence type="ECO:0000256" key="1">
    <source>
        <dbReference type="ARBA" id="ARBA00004613"/>
    </source>
</evidence>
<dbReference type="InterPro" id="IPR001839">
    <property type="entry name" value="TGF-b_C"/>
</dbReference>
<dbReference type="CDD" id="cd19379">
    <property type="entry name" value="TGF_beta_GSDF"/>
    <property type="match status" value="1"/>
</dbReference>
<feature type="signal peptide" evidence="4">
    <location>
        <begin position="1"/>
        <end position="19"/>
    </location>
</feature>
<dbReference type="PROSITE" id="PS51362">
    <property type="entry name" value="TGF_BETA_2"/>
    <property type="match status" value="1"/>
</dbReference>
<evidence type="ECO:0000256" key="2">
    <source>
        <dbReference type="ARBA" id="ARBA00022525"/>
    </source>
</evidence>
<dbReference type="GO" id="GO:0008083">
    <property type="term" value="F:growth factor activity"/>
    <property type="evidence" value="ECO:0007669"/>
    <property type="project" value="UniProtKB-KW"/>
</dbReference>
<dbReference type="Pfam" id="PF00019">
    <property type="entry name" value="TGF_beta"/>
    <property type="match status" value="1"/>
</dbReference>
<evidence type="ECO:0000313" key="7">
    <source>
        <dbReference type="Proteomes" id="UP000261520"/>
    </source>
</evidence>
<dbReference type="InterPro" id="IPR029034">
    <property type="entry name" value="Cystine-knot_cytokine"/>
</dbReference>
<reference evidence="6" key="2">
    <citation type="submission" date="2025-09" db="UniProtKB">
        <authorList>
            <consortium name="Ensembl"/>
        </authorList>
    </citation>
    <scope>IDENTIFICATION</scope>
</reference>
<sequence length="197" mass="21618">MSFTCIFMMTLLGSAVVIAFVLQPSQEESDRFVIAAGFHQSVSLQSIKKELLKSLNLQAEPQVPVGLLDSVQEQWKQAFSALSRTAVIIVSCFVNSLKCCSLTSEIFMKDLGWSNWVIYPSSLTVTKCKLCIREGNTVQCPAPVHPQNGQVPCCRPTSHKLVPIVYMSEYGSVVISSVQLAQGCDCDIGNNQEPINK</sequence>
<keyword evidence="4" id="KW-0732">Signal</keyword>
<keyword evidence="2" id="KW-0964">Secreted</keyword>
<protein>
    <recommendedName>
        <fullName evidence="5">TGF-beta family profile domain-containing protein</fullName>
    </recommendedName>
</protein>
<comment type="subcellular location">
    <subcellularLocation>
        <location evidence="1">Secreted</location>
    </subcellularLocation>
</comment>
<dbReference type="Proteomes" id="UP000261520">
    <property type="component" value="Unplaced"/>
</dbReference>
<name>A0A3B3ZCR5_9GOBI</name>
<evidence type="ECO:0000256" key="4">
    <source>
        <dbReference type="SAM" id="SignalP"/>
    </source>
</evidence>
<dbReference type="SUPFAM" id="SSF57501">
    <property type="entry name" value="Cystine-knot cytokines"/>
    <property type="match status" value="1"/>
</dbReference>
<dbReference type="AlphaFoldDB" id="A0A3B3ZCR5"/>
<evidence type="ECO:0000313" key="6">
    <source>
        <dbReference type="Ensembl" id="ENSPMGP00000002357.1"/>
    </source>
</evidence>